<evidence type="ECO:0000313" key="10">
    <source>
        <dbReference type="Proteomes" id="UP001151699"/>
    </source>
</evidence>
<evidence type="ECO:0000259" key="8">
    <source>
        <dbReference type="Pfam" id="PF21365"/>
    </source>
</evidence>
<dbReference type="Gene3D" id="2.60.40.1180">
    <property type="entry name" value="Golgi alpha-mannosidase II"/>
    <property type="match status" value="1"/>
</dbReference>
<sequence>MFFCAFIFIVVSSPLNAQILVSDFRLSASQDVTHLRIEYSTSYNTLLNDSLTYSLWKGRHAIHVSQINQKFGQNFKVTQTENGFFLEGADSSLQIHIEEDTYNFALISVKRISKAAERLDDCIELKSQEVSWYGGPQQRLQYWPVDKLTFDDYSYVTKQVDNCAIAERYWLNSVGLFIYVDAEAPLFLNQVASKTLCLTAQKKLPYYAHDNEPISFNYKIGIASDARKAHMQAIGRFLKKPSGVPDEQMIRHPIWSTWARYYRPINDSILHIFSDEILQYQFNNSQLEIDDFWEPCYGATEFDTNKFPNMKTTTDLLKRKGFRVTLWVHPFINKVCEPYYTNALNNGYLVLDTNNNASTQWWNSGPGEAAYVDFTKPAAAKWFTDKLTTLLDATGIDSIKFDAGESSFSPADPVLNATKKSHPLAITTAYLNTISAFGSMIEVRSGFRNQHLPVFLRINDKDSDWSWDNGLPTLVTTLLVLNMVGYPLLLPDMIGGNGYGNNPPNKELFLRWLQANVFMPSLQFSFVPWQFDDETVALSRKFTDLHAQYTDIIMERFRLAARNGDPVNPPIWWIDPDDRVAQLINDEFLLGENILVAPVLQEGKFSRDIYLPRGKWVSQTGECYNGPVWLKDYPADLSVLPYFIKSGSVTAKNCFSLIVVGFSVIMYVTQKFN</sequence>
<accession>A0A9Q0MP63</accession>
<name>A0A9Q0MP63_9DIPT</name>
<dbReference type="Proteomes" id="UP001151699">
    <property type="component" value="Chromosome C"/>
</dbReference>
<dbReference type="EMBL" id="WJQU01000004">
    <property type="protein sequence ID" value="KAJ6634650.1"/>
    <property type="molecule type" value="Genomic_DNA"/>
</dbReference>
<dbReference type="InterPro" id="IPR017853">
    <property type="entry name" value="GH"/>
</dbReference>
<dbReference type="AlphaFoldDB" id="A0A9Q0MP63"/>
<dbReference type="SUPFAM" id="SSF51011">
    <property type="entry name" value="Glycosyl hydrolase domain"/>
    <property type="match status" value="1"/>
</dbReference>
<dbReference type="PANTHER" id="PTHR43053:SF4">
    <property type="entry name" value="MYOGENESIS-REGULATING GLYCOSIDASE"/>
    <property type="match status" value="1"/>
</dbReference>
<dbReference type="Pfam" id="PF01055">
    <property type="entry name" value="Glyco_hydro_31_2nd"/>
    <property type="match status" value="1"/>
</dbReference>
<evidence type="ECO:0000313" key="9">
    <source>
        <dbReference type="EMBL" id="KAJ6634650.1"/>
    </source>
</evidence>
<evidence type="ECO:0000256" key="2">
    <source>
        <dbReference type="ARBA" id="ARBA00022729"/>
    </source>
</evidence>
<comment type="similarity">
    <text evidence="1 5">Belongs to the glycosyl hydrolase 31 family.</text>
</comment>
<proteinExistence type="inferred from homology"/>
<dbReference type="InterPro" id="IPR000322">
    <property type="entry name" value="Glyco_hydro_31_TIM"/>
</dbReference>
<dbReference type="OrthoDB" id="10070917at2759"/>
<evidence type="ECO:0000256" key="5">
    <source>
        <dbReference type="RuleBase" id="RU361185"/>
    </source>
</evidence>
<gene>
    <name evidence="9" type="primary">Myorg_1</name>
    <name evidence="9" type="ORF">Bhyg_13226</name>
</gene>
<evidence type="ECO:0000256" key="1">
    <source>
        <dbReference type="ARBA" id="ARBA00007806"/>
    </source>
</evidence>
<evidence type="ECO:0000259" key="7">
    <source>
        <dbReference type="Pfam" id="PF01055"/>
    </source>
</evidence>
<keyword evidence="4 5" id="KW-0326">Glycosidase</keyword>
<keyword evidence="10" id="KW-1185">Reference proteome</keyword>
<keyword evidence="3 5" id="KW-0378">Hydrolase</keyword>
<dbReference type="InterPro" id="IPR050985">
    <property type="entry name" value="Alpha-glycosidase_related"/>
</dbReference>
<dbReference type="CDD" id="cd06592">
    <property type="entry name" value="GH31_NET37"/>
    <property type="match status" value="1"/>
</dbReference>
<dbReference type="InterPro" id="IPR048395">
    <property type="entry name" value="Glyco_hydro_31_C"/>
</dbReference>
<reference evidence="9" key="1">
    <citation type="submission" date="2022-07" db="EMBL/GenBank/DDBJ databases">
        <authorList>
            <person name="Trinca V."/>
            <person name="Uliana J.V.C."/>
            <person name="Torres T.T."/>
            <person name="Ward R.J."/>
            <person name="Monesi N."/>
        </authorList>
    </citation>
    <scope>NUCLEOTIDE SEQUENCE</scope>
    <source>
        <strain evidence="9">HSMRA1968</strain>
        <tissue evidence="9">Whole embryos</tissue>
    </source>
</reference>
<dbReference type="InterPro" id="IPR013780">
    <property type="entry name" value="Glyco_hydro_b"/>
</dbReference>
<feature type="domain" description="Glycoside hydrolase family 31 TIM barrel" evidence="7">
    <location>
        <begin position="288"/>
        <end position="552"/>
    </location>
</feature>
<dbReference type="PANTHER" id="PTHR43053">
    <property type="entry name" value="GLYCOSIDASE FAMILY 31"/>
    <property type="match status" value="1"/>
</dbReference>
<dbReference type="SUPFAM" id="SSF51445">
    <property type="entry name" value="(Trans)glycosidases"/>
    <property type="match status" value="1"/>
</dbReference>
<dbReference type="GO" id="GO:0004553">
    <property type="term" value="F:hydrolase activity, hydrolyzing O-glycosyl compounds"/>
    <property type="evidence" value="ECO:0007669"/>
    <property type="project" value="InterPro"/>
</dbReference>
<feature type="chain" id="PRO_5040439228" evidence="6">
    <location>
        <begin position="18"/>
        <end position="673"/>
    </location>
</feature>
<protein>
    <submittedName>
        <fullName evidence="9">Myogenesis-regulating glycosidase</fullName>
    </submittedName>
</protein>
<feature type="signal peptide" evidence="6">
    <location>
        <begin position="1"/>
        <end position="17"/>
    </location>
</feature>
<dbReference type="Gene3D" id="3.20.20.80">
    <property type="entry name" value="Glycosidases"/>
    <property type="match status" value="1"/>
</dbReference>
<feature type="domain" description="Glycosyl hydrolase family 31 C-terminal" evidence="8">
    <location>
        <begin position="564"/>
        <end position="649"/>
    </location>
</feature>
<evidence type="ECO:0000256" key="4">
    <source>
        <dbReference type="ARBA" id="ARBA00023295"/>
    </source>
</evidence>
<dbReference type="Pfam" id="PF21365">
    <property type="entry name" value="Glyco_hydro_31_3rd"/>
    <property type="match status" value="1"/>
</dbReference>
<evidence type="ECO:0000256" key="3">
    <source>
        <dbReference type="ARBA" id="ARBA00022801"/>
    </source>
</evidence>
<keyword evidence="2 6" id="KW-0732">Signal</keyword>
<comment type="caution">
    <text evidence="9">The sequence shown here is derived from an EMBL/GenBank/DDBJ whole genome shotgun (WGS) entry which is preliminary data.</text>
</comment>
<organism evidence="9 10">
    <name type="scientific">Pseudolycoriella hygida</name>
    <dbReference type="NCBI Taxonomy" id="35572"/>
    <lineage>
        <taxon>Eukaryota</taxon>
        <taxon>Metazoa</taxon>
        <taxon>Ecdysozoa</taxon>
        <taxon>Arthropoda</taxon>
        <taxon>Hexapoda</taxon>
        <taxon>Insecta</taxon>
        <taxon>Pterygota</taxon>
        <taxon>Neoptera</taxon>
        <taxon>Endopterygota</taxon>
        <taxon>Diptera</taxon>
        <taxon>Nematocera</taxon>
        <taxon>Sciaroidea</taxon>
        <taxon>Sciaridae</taxon>
        <taxon>Pseudolycoriella</taxon>
    </lineage>
</organism>
<evidence type="ECO:0000256" key="6">
    <source>
        <dbReference type="SAM" id="SignalP"/>
    </source>
</evidence>
<dbReference type="GO" id="GO:0005975">
    <property type="term" value="P:carbohydrate metabolic process"/>
    <property type="evidence" value="ECO:0007669"/>
    <property type="project" value="InterPro"/>
</dbReference>